<dbReference type="SMART" id="SM00248">
    <property type="entry name" value="ANK"/>
    <property type="match status" value="18"/>
</dbReference>
<evidence type="ECO:0000313" key="8">
    <source>
        <dbReference type="Proteomes" id="UP000627934"/>
    </source>
</evidence>
<proteinExistence type="predicted"/>
<dbReference type="Gene3D" id="3.40.50.300">
    <property type="entry name" value="P-loop containing nucleotide triphosphate hydrolases"/>
    <property type="match status" value="1"/>
</dbReference>
<keyword evidence="1" id="KW-0677">Repeat</keyword>
<feature type="repeat" description="ANK" evidence="3">
    <location>
        <begin position="1015"/>
        <end position="1047"/>
    </location>
</feature>
<evidence type="ECO:0000256" key="3">
    <source>
        <dbReference type="PROSITE-ProRule" id="PRU00023"/>
    </source>
</evidence>
<protein>
    <submittedName>
        <fullName evidence="7">Ankyrin repeat-containing protein</fullName>
    </submittedName>
</protein>
<dbReference type="PROSITE" id="PS50297">
    <property type="entry name" value="ANK_REP_REGION"/>
    <property type="match status" value="6"/>
</dbReference>
<dbReference type="Proteomes" id="UP000627934">
    <property type="component" value="Unassembled WGS sequence"/>
</dbReference>
<feature type="domain" description="Nephrocystin 3-like N-terminal" evidence="6">
    <location>
        <begin position="176"/>
        <end position="330"/>
    </location>
</feature>
<feature type="repeat" description="ANK" evidence="3">
    <location>
        <begin position="1347"/>
        <end position="1379"/>
    </location>
</feature>
<feature type="repeat" description="ANK" evidence="3">
    <location>
        <begin position="1048"/>
        <end position="1080"/>
    </location>
</feature>
<dbReference type="Gene3D" id="1.25.40.20">
    <property type="entry name" value="Ankyrin repeat-containing domain"/>
    <property type="match status" value="6"/>
</dbReference>
<name>A0A8H7INN4_9PEZI</name>
<dbReference type="SUPFAM" id="SSF48403">
    <property type="entry name" value="Ankyrin repeat"/>
    <property type="match status" value="4"/>
</dbReference>
<evidence type="ECO:0000256" key="1">
    <source>
        <dbReference type="ARBA" id="ARBA00022737"/>
    </source>
</evidence>
<dbReference type="InterPro" id="IPR002110">
    <property type="entry name" value="Ankyrin_rpt"/>
</dbReference>
<dbReference type="Pfam" id="PF24883">
    <property type="entry name" value="NPHP3_N"/>
    <property type="match status" value="1"/>
</dbReference>
<keyword evidence="2 3" id="KW-0040">ANK repeat</keyword>
<reference evidence="7" key="2">
    <citation type="journal article" date="2018" name="DNA Res.">
        <title>Comparative genome and transcriptome analyses reveal adaptations to opportunistic infections in woody plant degrading pathogens of Botryosphaeriaceae.</title>
        <authorList>
            <person name="Yan J.Y."/>
            <person name="Zhao W.S."/>
            <person name="Chen Z."/>
            <person name="Xing Q.K."/>
            <person name="Zhang W."/>
            <person name="Chethana K.W.T."/>
            <person name="Xue M.F."/>
            <person name="Xu J.P."/>
            <person name="Phillips A.J.L."/>
            <person name="Wang Y."/>
            <person name="Liu J.H."/>
            <person name="Liu M."/>
            <person name="Zhou Y."/>
            <person name="Jayawardena R.S."/>
            <person name="Manawasinghe I.S."/>
            <person name="Huang J.B."/>
            <person name="Qiao G.H."/>
            <person name="Fu C.Y."/>
            <person name="Guo F.F."/>
            <person name="Dissanayake A.J."/>
            <person name="Peng Y.L."/>
            <person name="Hyde K.D."/>
            <person name="Li X.H."/>
        </authorList>
    </citation>
    <scope>NUCLEOTIDE SEQUENCE</scope>
    <source>
        <strain evidence="7">CSS-01s</strain>
    </source>
</reference>
<dbReference type="PROSITE" id="PS50088">
    <property type="entry name" value="ANK_REPEAT"/>
    <property type="match status" value="9"/>
</dbReference>
<reference evidence="7" key="1">
    <citation type="submission" date="2016-08" db="EMBL/GenBank/DDBJ databases">
        <authorList>
            <person name="Yan J."/>
        </authorList>
    </citation>
    <scope>NUCLEOTIDE SEQUENCE</scope>
    <source>
        <strain evidence="7">CSS-01s</strain>
    </source>
</reference>
<evidence type="ECO:0000259" key="6">
    <source>
        <dbReference type="Pfam" id="PF24883"/>
    </source>
</evidence>
<evidence type="ECO:0000313" key="7">
    <source>
        <dbReference type="EMBL" id="KAF9629268.1"/>
    </source>
</evidence>
<dbReference type="Pfam" id="PF12796">
    <property type="entry name" value="Ank_2"/>
    <property type="match status" value="4"/>
</dbReference>
<dbReference type="EMBL" id="MDYX01000024">
    <property type="protein sequence ID" value="KAF9629268.1"/>
    <property type="molecule type" value="Genomic_DNA"/>
</dbReference>
<dbReference type="Pfam" id="PF00023">
    <property type="entry name" value="Ank"/>
    <property type="match status" value="1"/>
</dbReference>
<dbReference type="SUPFAM" id="SSF52540">
    <property type="entry name" value="P-loop containing nucleoside triphosphate hydrolases"/>
    <property type="match status" value="1"/>
</dbReference>
<comment type="caution">
    <text evidence="7">The sequence shown here is derived from an EMBL/GenBank/DDBJ whole genome shotgun (WGS) entry which is preliminary data.</text>
</comment>
<feature type="repeat" description="ANK" evidence="3">
    <location>
        <begin position="884"/>
        <end position="916"/>
    </location>
</feature>
<feature type="coiled-coil region" evidence="4">
    <location>
        <begin position="746"/>
        <end position="773"/>
    </location>
</feature>
<evidence type="ECO:0000256" key="5">
    <source>
        <dbReference type="SAM" id="MobiDB-lite"/>
    </source>
</evidence>
<dbReference type="PANTHER" id="PTHR24198:SF165">
    <property type="entry name" value="ANKYRIN REPEAT-CONTAINING PROTEIN-RELATED"/>
    <property type="match status" value="1"/>
</dbReference>
<feature type="repeat" description="ANK" evidence="3">
    <location>
        <begin position="1437"/>
        <end position="1466"/>
    </location>
</feature>
<feature type="compositionally biased region" description="Basic and acidic residues" evidence="5">
    <location>
        <begin position="944"/>
        <end position="958"/>
    </location>
</feature>
<feature type="repeat" description="ANK" evidence="3">
    <location>
        <begin position="917"/>
        <end position="949"/>
    </location>
</feature>
<organism evidence="7 8">
    <name type="scientific">Lasiodiplodia theobromae</name>
    <dbReference type="NCBI Taxonomy" id="45133"/>
    <lineage>
        <taxon>Eukaryota</taxon>
        <taxon>Fungi</taxon>
        <taxon>Dikarya</taxon>
        <taxon>Ascomycota</taxon>
        <taxon>Pezizomycotina</taxon>
        <taxon>Dothideomycetes</taxon>
        <taxon>Dothideomycetes incertae sedis</taxon>
        <taxon>Botryosphaeriales</taxon>
        <taxon>Botryosphaeriaceae</taxon>
        <taxon>Lasiodiplodia</taxon>
    </lineage>
</organism>
<feature type="repeat" description="ANK" evidence="3">
    <location>
        <begin position="857"/>
        <end position="880"/>
    </location>
</feature>
<dbReference type="InterPro" id="IPR056884">
    <property type="entry name" value="NPHP3-like_N"/>
</dbReference>
<gene>
    <name evidence="7" type="ORF">BFW01_g10471</name>
</gene>
<keyword evidence="4" id="KW-0175">Coiled coil</keyword>
<evidence type="ECO:0000256" key="2">
    <source>
        <dbReference type="ARBA" id="ARBA00023043"/>
    </source>
</evidence>
<dbReference type="PANTHER" id="PTHR24198">
    <property type="entry name" value="ANKYRIN REPEAT AND PROTEIN KINASE DOMAIN-CONTAINING PROTEIN"/>
    <property type="match status" value="1"/>
</dbReference>
<evidence type="ECO:0000256" key="4">
    <source>
        <dbReference type="SAM" id="Coils"/>
    </source>
</evidence>
<dbReference type="InterPro" id="IPR027417">
    <property type="entry name" value="P-loop_NTPase"/>
</dbReference>
<feature type="repeat" description="ANK" evidence="3">
    <location>
        <begin position="692"/>
        <end position="724"/>
    </location>
</feature>
<sequence length="1546" mass="172882">MADPIGIASGIAGLVTLAWQIVNLSHSYISDVKSADRSRRRFEHELLALTSILLQAEEVSQDAESLGLVAHRPAALSANVVSESHVQLLELRSELQKHSSKLIWPFREKEMRKHVDALQRISAIFSAFLTSNVLTTTTATHRKVEDLHQEKERETLRTWLQSQTTAPQSIPVPHPGTGRWFLDFDAYRDWRDGAPSILWCYGPPGVGKSLLASHAIRDLSKDHSACITYFFCDFSSQKQQSTTTILRTILLQAAEQADSSMLAALNEKRQSIGRNFAVENLAQAFLSAALTQKDIFLVLDAPDELESPKEVVSLLQSFVKAGCKVCVTSRDIPEIRGPLSTAKQVNIKSASRDDLATYIKARFAESDFCDALAAIDDIVDAVILKADGIFLLAKLFLDQLLELSTLRKIRKTVNSLPESVKEAFQTSLERIDAQPKDRRGLAHRLIRWITHSHRRLKANEIMHAFAVEEDEMGDDIDEENCPPLTMLLKVCVGLVAENPKDGTIGMVHTSAYEFFRSHYSTEYTPIQMDIAKTSLLYLSSREMMAGPCESLEELDNRLRKLPFLPYAARHWGRHIETANFEEQLSSLIMSLVDDEALRSSSFQILQYRHELKSRSVAEASFQLTPRNQQPLHIAAYWDLEKTALALLARGDDPSAADSQKWTPLHWASSNSNMAVTKVLIDGGADLNARDSQGWTPLFWTAFNGDAGVLRQLLESGANHLVRDISGWTTLKYAISRRHFNIVQPLIEHYKSCLAQAKQDSENLNNELSFEQEREYVQASIEIAADVKRAGVPSLLSKPDMALEDYDKLWSLGHFDRTLNNIWRLADKAERVNGAASYLKHYSWQPSPSADNWKSRLLHVAIKAAQPLVLKLLIELGADVNFPVGCRTPLHTAAFRKDPQFAEILLQHGADTSLRNHLGHTALHSAVINGFYDTAAMLLEWNADPDAKTKSKPSDRWDDWSDDEELPEEKGVQRTPLMLACGLKFSEEDAKDQSPASRMVELLLASHADVNLKDHGGKTCLFYAIRSRRPEIVKQMIDAGAQLQAKDRRGRNALHYAVRYSNLEVVKMVVDAGGDATIDKQGANAFHHFADRDRNELKTEEIEAMIDLLTEKYGPGAMSADWTAPPGQQMRTRPNETTYTSIEYVFTPLALALKAADWRTFALLEARGATFNTTYPLDHLLFLAVFELQPRATRFLLDRGAWLSPETYSIGYIFDSDRLSESPDDLALILNELPRLKVDINAEDEYYKRTMLLSIVQRVDSEQITQSFLDAGADPFKTDTVGLDAFLHAVINGRSKTLHCLLQYADSHKRDGHWTAHLSPPASTDMSEDFERVCSALECHGSLNEVKGGLPLLHHFVQRNDLDKVQRLLAHGADTEIPDKRGWRPLHFAFDRASRDIDVARTLIEAGGADAHAATATWREGYTKPSGLYAGDRWTGRPLHLAAMHGSVAGVELLLAQQGVDVNASTGVEVDSNNSGHGPTALRIALDTGHFYARSGQELDDDRLRIAQMLIDRGAHVEGAADHLVDDDILRFEKYPVLWKTLRSKAT</sequence>
<feature type="region of interest" description="Disordered" evidence="5">
    <location>
        <begin position="944"/>
        <end position="968"/>
    </location>
</feature>
<accession>A0A8H7INN4</accession>
<feature type="repeat" description="ANK" evidence="3">
    <location>
        <begin position="659"/>
        <end position="691"/>
    </location>
</feature>
<dbReference type="InterPro" id="IPR036770">
    <property type="entry name" value="Ankyrin_rpt-contain_sf"/>
</dbReference>